<dbReference type="EMBL" id="SMAD01000002">
    <property type="protein sequence ID" value="TCS88910.1"/>
    <property type="molecule type" value="Genomic_DNA"/>
</dbReference>
<protein>
    <submittedName>
        <fullName evidence="5">Membrane fusion protein (Multidrug efflux system)</fullName>
    </submittedName>
</protein>
<evidence type="ECO:0000259" key="2">
    <source>
        <dbReference type="Pfam" id="PF25876"/>
    </source>
</evidence>
<sequence>MQTHNDQVTLETATNNNMKKISYSAFLMGIVLFTSCQQNPQGQQRAQGPLPLPVVEVPQKTVTGYTAYPVSIEGTISSAVRAKVSGYITDVLVDEGQKVSKGQTLFKLETAALSQDAGAAEANVNAARVEVEKLKPLVEKGIISSVQLETAKARLAQAEASYNSIKASIGYATIKSPVNGYVGAIPFREGSLVSPGDPTPLTTVSDVDEVYAFFSMNERDYLNFLQTAEGETLTQKIDNFPPVELQLVNGEIYEQKGKIETVTGQVNTTTGTVNFRATFPNPNRILANGNSGTIRIPKTFTDAIVVPEASTFEQQGMVYVYKVQGDTMAVLTNIQVTDRVNNLVLVASGVETGDHIVAKGVAKLRNNTPLMPQPVPFDSVANTLNVVFK</sequence>
<dbReference type="InterPro" id="IPR058624">
    <property type="entry name" value="MdtA-like_HH"/>
</dbReference>
<dbReference type="SUPFAM" id="SSF111369">
    <property type="entry name" value="HlyD-like secretion proteins"/>
    <property type="match status" value="1"/>
</dbReference>
<reference evidence="5 6" key="1">
    <citation type="submission" date="2019-03" db="EMBL/GenBank/DDBJ databases">
        <title>Genomic Encyclopedia of Type Strains, Phase IV (KMG-IV): sequencing the most valuable type-strain genomes for metagenomic binning, comparative biology and taxonomic classification.</title>
        <authorList>
            <person name="Goeker M."/>
        </authorList>
    </citation>
    <scope>NUCLEOTIDE SEQUENCE [LARGE SCALE GENOMIC DNA]</scope>
    <source>
        <strain evidence="5 6">DSM 21100</strain>
    </source>
</reference>
<dbReference type="Pfam" id="PF25876">
    <property type="entry name" value="HH_MFP_RND"/>
    <property type="match status" value="1"/>
</dbReference>
<dbReference type="NCBIfam" id="TIGR01730">
    <property type="entry name" value="RND_mfp"/>
    <property type="match status" value="1"/>
</dbReference>
<dbReference type="GO" id="GO:0046677">
    <property type="term" value="P:response to antibiotic"/>
    <property type="evidence" value="ECO:0007669"/>
    <property type="project" value="TreeGrafter"/>
</dbReference>
<dbReference type="InterPro" id="IPR058625">
    <property type="entry name" value="MdtA-like_BSH"/>
</dbReference>
<dbReference type="Gene3D" id="2.40.420.20">
    <property type="match status" value="1"/>
</dbReference>
<feature type="domain" description="Multidrug resistance protein MdtA-like beta-barrel" evidence="4">
    <location>
        <begin position="219"/>
        <end position="296"/>
    </location>
</feature>
<dbReference type="GO" id="GO:0022857">
    <property type="term" value="F:transmembrane transporter activity"/>
    <property type="evidence" value="ECO:0007669"/>
    <property type="project" value="InterPro"/>
</dbReference>
<dbReference type="InterPro" id="IPR058626">
    <property type="entry name" value="MdtA-like_b-barrel"/>
</dbReference>
<proteinExistence type="inferred from homology"/>
<evidence type="ECO:0000313" key="6">
    <source>
        <dbReference type="Proteomes" id="UP000295807"/>
    </source>
</evidence>
<dbReference type="Gene3D" id="1.10.287.470">
    <property type="entry name" value="Helix hairpin bin"/>
    <property type="match status" value="1"/>
</dbReference>
<dbReference type="GO" id="GO:0005886">
    <property type="term" value="C:plasma membrane"/>
    <property type="evidence" value="ECO:0007669"/>
    <property type="project" value="TreeGrafter"/>
</dbReference>
<dbReference type="PANTHER" id="PTHR30158">
    <property type="entry name" value="ACRA/E-RELATED COMPONENT OF DRUG EFFLUX TRANSPORTER"/>
    <property type="match status" value="1"/>
</dbReference>
<dbReference type="Pfam" id="PF25944">
    <property type="entry name" value="Beta-barrel_RND"/>
    <property type="match status" value="1"/>
</dbReference>
<evidence type="ECO:0000313" key="5">
    <source>
        <dbReference type="EMBL" id="TCS88910.1"/>
    </source>
</evidence>
<evidence type="ECO:0000259" key="4">
    <source>
        <dbReference type="Pfam" id="PF25944"/>
    </source>
</evidence>
<dbReference type="GO" id="GO:0030313">
    <property type="term" value="C:cell envelope"/>
    <property type="evidence" value="ECO:0007669"/>
    <property type="project" value="UniProtKB-SubCell"/>
</dbReference>
<feature type="domain" description="Multidrug resistance protein MdtA-like alpha-helical hairpin" evidence="2">
    <location>
        <begin position="120"/>
        <end position="174"/>
    </location>
</feature>
<dbReference type="InterPro" id="IPR006143">
    <property type="entry name" value="RND_pump_MFP"/>
</dbReference>
<keyword evidence="6" id="KW-1185">Reference proteome</keyword>
<dbReference type="Pfam" id="PF25917">
    <property type="entry name" value="BSH_RND"/>
    <property type="match status" value="1"/>
</dbReference>
<gene>
    <name evidence="5" type="ORF">EDD80_102100</name>
</gene>
<dbReference type="Gene3D" id="2.40.30.170">
    <property type="match status" value="1"/>
</dbReference>
<accession>A0A4R3KWQ7</accession>
<organism evidence="5 6">
    <name type="scientific">Anseongella ginsenosidimutans</name>
    <dbReference type="NCBI Taxonomy" id="496056"/>
    <lineage>
        <taxon>Bacteria</taxon>
        <taxon>Pseudomonadati</taxon>
        <taxon>Bacteroidota</taxon>
        <taxon>Sphingobacteriia</taxon>
        <taxon>Sphingobacteriales</taxon>
        <taxon>Sphingobacteriaceae</taxon>
        <taxon>Anseongella</taxon>
    </lineage>
</organism>
<dbReference type="Gene3D" id="2.40.50.100">
    <property type="match status" value="1"/>
</dbReference>
<feature type="domain" description="Multidrug resistance protein MdtA-like barrel-sandwich hybrid" evidence="3">
    <location>
        <begin position="79"/>
        <end position="204"/>
    </location>
</feature>
<comment type="caution">
    <text evidence="5">The sequence shown here is derived from an EMBL/GenBank/DDBJ whole genome shotgun (WGS) entry which is preliminary data.</text>
</comment>
<dbReference type="AlphaFoldDB" id="A0A4R3KWQ7"/>
<comment type="similarity">
    <text evidence="1">Belongs to the membrane fusion protein (MFP) (TC 8.A.1) family.</text>
</comment>
<evidence type="ECO:0000256" key="1">
    <source>
        <dbReference type="ARBA" id="ARBA00009477"/>
    </source>
</evidence>
<name>A0A4R3KWQ7_9SPHI</name>
<evidence type="ECO:0000259" key="3">
    <source>
        <dbReference type="Pfam" id="PF25917"/>
    </source>
</evidence>
<dbReference type="Proteomes" id="UP000295807">
    <property type="component" value="Unassembled WGS sequence"/>
</dbReference>
<dbReference type="PANTHER" id="PTHR30158:SF23">
    <property type="entry name" value="MULTIDRUG RESISTANCE PROTEIN MEXA"/>
    <property type="match status" value="1"/>
</dbReference>